<dbReference type="Gene3D" id="1.10.3210.10">
    <property type="entry name" value="Hypothetical protein af1432"/>
    <property type="match status" value="1"/>
</dbReference>
<keyword evidence="3" id="KW-1185">Reference proteome</keyword>
<dbReference type="InterPro" id="IPR003607">
    <property type="entry name" value="HD/PDEase_dom"/>
</dbReference>
<dbReference type="Proteomes" id="UP001252270">
    <property type="component" value="Unassembled WGS sequence"/>
</dbReference>
<evidence type="ECO:0000313" key="3">
    <source>
        <dbReference type="Proteomes" id="UP001252270"/>
    </source>
</evidence>
<dbReference type="RefSeq" id="WP_309636950.1">
    <property type="nucleotide sequence ID" value="NZ_JARWAL010000009.1"/>
</dbReference>
<dbReference type="Pfam" id="PF13487">
    <property type="entry name" value="HD_5"/>
    <property type="match status" value="1"/>
</dbReference>
<dbReference type="PROSITE" id="PS51832">
    <property type="entry name" value="HD_GYP"/>
    <property type="match status" value="1"/>
</dbReference>
<evidence type="ECO:0000313" key="2">
    <source>
        <dbReference type="EMBL" id="MDR5893329.1"/>
    </source>
</evidence>
<feature type="domain" description="HD-GYP" evidence="1">
    <location>
        <begin position="310"/>
        <end position="506"/>
    </location>
</feature>
<dbReference type="Pfam" id="PF07238">
    <property type="entry name" value="PilZ"/>
    <property type="match status" value="1"/>
</dbReference>
<dbReference type="PANTHER" id="PTHR43155:SF2">
    <property type="entry name" value="CYCLIC DI-GMP PHOSPHODIESTERASE PA4108"/>
    <property type="match status" value="1"/>
</dbReference>
<evidence type="ECO:0000259" key="1">
    <source>
        <dbReference type="PROSITE" id="PS51832"/>
    </source>
</evidence>
<reference evidence="2 3" key="1">
    <citation type="submission" date="2023-04" db="EMBL/GenBank/DDBJ databases">
        <title>A long-awaited taxogenomic arrangement of the family Halomonadaceae.</title>
        <authorList>
            <person name="De La Haba R."/>
            <person name="Chuvochina M."/>
            <person name="Wittouck S."/>
            <person name="Arahal D.R."/>
            <person name="Sanchez-Porro C."/>
            <person name="Hugenholtz P."/>
            <person name="Ventosa A."/>
        </authorList>
    </citation>
    <scope>NUCLEOTIDE SEQUENCE [LARGE SCALE GENOMIC DNA]</scope>
    <source>
        <strain evidence="2 3">DSM 17332</strain>
    </source>
</reference>
<dbReference type="Gene3D" id="2.40.10.220">
    <property type="entry name" value="predicted glycosyltransferase like domains"/>
    <property type="match status" value="1"/>
</dbReference>
<gene>
    <name evidence="2" type="ORF">QC820_10935</name>
</gene>
<name>A0ABU1GMS1_9GAMM</name>
<proteinExistence type="predicted"/>
<dbReference type="InterPro" id="IPR009875">
    <property type="entry name" value="PilZ_domain"/>
</dbReference>
<comment type="caution">
    <text evidence="2">The sequence shown here is derived from an EMBL/GenBank/DDBJ whole genome shotgun (WGS) entry which is preliminary data.</text>
</comment>
<organism evidence="2 3">
    <name type="scientific">Halomonas mongoliensis</name>
    <dbReference type="NCBI Taxonomy" id="321265"/>
    <lineage>
        <taxon>Bacteria</taxon>
        <taxon>Pseudomonadati</taxon>
        <taxon>Pseudomonadota</taxon>
        <taxon>Gammaproteobacteria</taxon>
        <taxon>Oceanospirillales</taxon>
        <taxon>Halomonadaceae</taxon>
        <taxon>Halomonas</taxon>
    </lineage>
</organism>
<dbReference type="EMBL" id="JARWAL010000009">
    <property type="protein sequence ID" value="MDR5893329.1"/>
    <property type="molecule type" value="Genomic_DNA"/>
</dbReference>
<dbReference type="PANTHER" id="PTHR43155">
    <property type="entry name" value="CYCLIC DI-GMP PHOSPHODIESTERASE PA4108-RELATED"/>
    <property type="match status" value="1"/>
</dbReference>
<dbReference type="SMART" id="SM00471">
    <property type="entry name" value="HDc"/>
    <property type="match status" value="1"/>
</dbReference>
<protein>
    <submittedName>
        <fullName evidence="2">PilZ domain-containing protein</fullName>
    </submittedName>
</protein>
<accession>A0ABU1GMS1</accession>
<dbReference type="SUPFAM" id="SSF109604">
    <property type="entry name" value="HD-domain/PDEase-like"/>
    <property type="match status" value="1"/>
</dbReference>
<sequence>MSGAEDGYVRVTAPAEMEGMLERLSQPGGASLQLDAEQSRPLPVLVVEQLPGEHLLLDLTSIREVAADLKRGGAFRLLGQTRDQVLRTPPLVIEALKEQKGKLFGVCPYPTSLEVLQRRASFRARLRLGMEVGAILRNSSGLAPLQGDLKDLSLEGCLLELPLSAAPLLAEADLLELELCFLNGARFSIRAQPRHSQADAERRAVRAGFRFVATSGEQERQLWHYVREIERESVRQGEGSDSSLLPSLLFQTDPSAPPPVSRRNVVHYATPMAKRLARIAGYLDAQLLELEEGGRLDSVQLSRFTDRLLGLHSEDREALLFATCCLHDEPPLIRHALGVAVHLLDLASTGPLPRDALKALAASAMVHDLGKALLPDELKHAASLDDDQKAVLHGHVALLRERLSGCHWLAPGVVEAVVVRINERLDGSGYPQGLSGGELGELNRLASVVDVIEAMKRDRPDRPAWKVSDIYRHLLSHPRQFDTRWVKRYLKRFGVTPVGSLVRFSGGELGWVQRLDGMGRLAQVQLTEQAQAPGESLGEILSGERLSRLGEVAEGVAVSC</sequence>
<dbReference type="CDD" id="cd00077">
    <property type="entry name" value="HDc"/>
    <property type="match status" value="1"/>
</dbReference>
<dbReference type="InterPro" id="IPR037522">
    <property type="entry name" value="HD_GYP_dom"/>
</dbReference>